<name>A0A2T0TIE3_9BACT</name>
<evidence type="ECO:0000313" key="4">
    <source>
        <dbReference type="Proteomes" id="UP000238375"/>
    </source>
</evidence>
<feature type="domain" description="GAF" evidence="2">
    <location>
        <begin position="38"/>
        <end position="162"/>
    </location>
</feature>
<keyword evidence="4" id="KW-1185">Reference proteome</keyword>
<comment type="caution">
    <text evidence="3">The sequence shown here is derived from an EMBL/GenBank/DDBJ whole genome shotgun (WGS) entry which is preliminary data.</text>
</comment>
<reference evidence="3 4" key="1">
    <citation type="submission" date="2018-03" db="EMBL/GenBank/DDBJ databases">
        <title>Genomic Encyclopedia of Archaeal and Bacterial Type Strains, Phase II (KMG-II): from individual species to whole genera.</title>
        <authorList>
            <person name="Goeker M."/>
        </authorList>
    </citation>
    <scope>NUCLEOTIDE SEQUENCE [LARGE SCALE GENOMIC DNA]</scope>
    <source>
        <strain evidence="3 4">DSM 28354</strain>
    </source>
</reference>
<dbReference type="FunFam" id="3.30.450.40:FF:000008">
    <property type="entry name" value="GAF domain-containing proteins"/>
    <property type="match status" value="1"/>
</dbReference>
<dbReference type="Proteomes" id="UP000238375">
    <property type="component" value="Unassembled WGS sequence"/>
</dbReference>
<dbReference type="InterPro" id="IPR003018">
    <property type="entry name" value="GAF"/>
</dbReference>
<protein>
    <submittedName>
        <fullName evidence="3">GAF domain-containing protein</fullName>
    </submittedName>
</protein>
<gene>
    <name evidence="3" type="ORF">CLV58_102137</name>
</gene>
<evidence type="ECO:0000256" key="1">
    <source>
        <dbReference type="ARBA" id="ARBA00038454"/>
    </source>
</evidence>
<dbReference type="OrthoDB" id="9796252at2"/>
<dbReference type="AlphaFoldDB" id="A0A2T0TIE3"/>
<sequence>MAETLILPAATGNRAHDRQAIYDSLLPQLDALLTGETDLTANLANTAAALREAFGFFWVGFYLAKENQLVLGPFQGPIACTRIQFNKGVCGAAYSRRETILVPDVEQFPGHIACSSASKSEVVVPIFDATGAVAMVLDVDSDQLNDFDQIDVRGLEQVAALLTTRL</sequence>
<comment type="similarity">
    <text evidence="1">Belongs to the free Met sulfoxide reductase family.</text>
</comment>
<proteinExistence type="inferred from homology"/>
<dbReference type="GO" id="GO:0005829">
    <property type="term" value="C:cytosol"/>
    <property type="evidence" value="ECO:0007669"/>
    <property type="project" value="TreeGrafter"/>
</dbReference>
<dbReference type="RefSeq" id="WP_106136252.1">
    <property type="nucleotide sequence ID" value="NZ_PVTE01000002.1"/>
</dbReference>
<accession>A0A2T0TIE3</accession>
<dbReference type="InterPro" id="IPR051330">
    <property type="entry name" value="Phosphatase_reg/MetRdx"/>
</dbReference>
<dbReference type="PANTHER" id="PTHR21021">
    <property type="entry name" value="GAF/PUTATIVE CYTOSKELETAL PROTEIN"/>
    <property type="match status" value="1"/>
</dbReference>
<evidence type="ECO:0000313" key="3">
    <source>
        <dbReference type="EMBL" id="PRY45389.1"/>
    </source>
</evidence>
<dbReference type="GO" id="GO:0033745">
    <property type="term" value="F:L-methionine-(R)-S-oxide reductase activity"/>
    <property type="evidence" value="ECO:0007669"/>
    <property type="project" value="TreeGrafter"/>
</dbReference>
<dbReference type="InterPro" id="IPR029016">
    <property type="entry name" value="GAF-like_dom_sf"/>
</dbReference>
<dbReference type="EMBL" id="PVTE01000002">
    <property type="protein sequence ID" value="PRY45389.1"/>
    <property type="molecule type" value="Genomic_DNA"/>
</dbReference>
<dbReference type="Pfam" id="PF13185">
    <property type="entry name" value="GAF_2"/>
    <property type="match status" value="1"/>
</dbReference>
<evidence type="ECO:0000259" key="2">
    <source>
        <dbReference type="Pfam" id="PF13185"/>
    </source>
</evidence>
<organism evidence="3 4">
    <name type="scientific">Spirosoma oryzae</name>
    <dbReference type="NCBI Taxonomy" id="1469603"/>
    <lineage>
        <taxon>Bacteria</taxon>
        <taxon>Pseudomonadati</taxon>
        <taxon>Bacteroidota</taxon>
        <taxon>Cytophagia</taxon>
        <taxon>Cytophagales</taxon>
        <taxon>Cytophagaceae</taxon>
        <taxon>Spirosoma</taxon>
    </lineage>
</organism>
<dbReference type="PANTHER" id="PTHR21021:SF15">
    <property type="entry name" value="FREE METHIONINE-R-SULFOXIDE REDUCTASE"/>
    <property type="match status" value="1"/>
</dbReference>
<dbReference type="SUPFAM" id="SSF55781">
    <property type="entry name" value="GAF domain-like"/>
    <property type="match status" value="1"/>
</dbReference>
<dbReference type="Gene3D" id="3.30.450.40">
    <property type="match status" value="1"/>
</dbReference>